<name>A0ABU8SC37_9SPHN</name>
<keyword evidence="3" id="KW-1185">Reference proteome</keyword>
<dbReference type="Proteomes" id="UP001379235">
    <property type="component" value="Unassembled WGS sequence"/>
</dbReference>
<evidence type="ECO:0000313" key="2">
    <source>
        <dbReference type="EMBL" id="MEJ6011504.1"/>
    </source>
</evidence>
<sequence length="103" mass="10658">MAQRTTGRVAYDPVVIQSYADALYRAADRIAFNSAIIGGLIGAAVGFAAGSAGRVGPIGGLIGAAIGGYIGYSRALARTFQLRLEAQLALCQVEIEMNTRGPQ</sequence>
<keyword evidence="1" id="KW-0812">Transmembrane</keyword>
<dbReference type="EMBL" id="JBBHJY010000009">
    <property type="protein sequence ID" value="MEJ6011504.1"/>
    <property type="molecule type" value="Genomic_DNA"/>
</dbReference>
<protein>
    <recommendedName>
        <fullName evidence="4">Glycine zipper domain-containing protein</fullName>
    </recommendedName>
</protein>
<keyword evidence="1" id="KW-1133">Transmembrane helix</keyword>
<gene>
    <name evidence="2" type="ORF">WG900_16440</name>
</gene>
<keyword evidence="1" id="KW-0472">Membrane</keyword>
<proteinExistence type="predicted"/>
<evidence type="ECO:0008006" key="4">
    <source>
        <dbReference type="Google" id="ProtNLM"/>
    </source>
</evidence>
<feature type="transmembrane region" description="Helical" evidence="1">
    <location>
        <begin position="55"/>
        <end position="72"/>
    </location>
</feature>
<evidence type="ECO:0000313" key="3">
    <source>
        <dbReference type="Proteomes" id="UP001379235"/>
    </source>
</evidence>
<dbReference type="RefSeq" id="WP_339968824.1">
    <property type="nucleotide sequence ID" value="NZ_JBBHJY010000009.1"/>
</dbReference>
<feature type="transmembrane region" description="Helical" evidence="1">
    <location>
        <begin position="30"/>
        <end position="49"/>
    </location>
</feature>
<evidence type="ECO:0000256" key="1">
    <source>
        <dbReference type="SAM" id="Phobius"/>
    </source>
</evidence>
<reference evidence="2 3" key="1">
    <citation type="submission" date="2024-03" db="EMBL/GenBank/DDBJ databases">
        <authorList>
            <person name="Jo J.-H."/>
        </authorList>
    </citation>
    <scope>NUCLEOTIDE SEQUENCE [LARGE SCALE GENOMIC DNA]</scope>
    <source>
        <strain evidence="2 3">AS3R-12</strain>
    </source>
</reference>
<accession>A0ABU8SC37</accession>
<comment type="caution">
    <text evidence="2">The sequence shown here is derived from an EMBL/GenBank/DDBJ whole genome shotgun (WGS) entry which is preliminary data.</text>
</comment>
<organism evidence="2 3">
    <name type="scientific">Novosphingobium aquae</name>
    <dbReference type="NCBI Taxonomy" id="3133435"/>
    <lineage>
        <taxon>Bacteria</taxon>
        <taxon>Pseudomonadati</taxon>
        <taxon>Pseudomonadota</taxon>
        <taxon>Alphaproteobacteria</taxon>
        <taxon>Sphingomonadales</taxon>
        <taxon>Sphingomonadaceae</taxon>
        <taxon>Novosphingobium</taxon>
    </lineage>
</organism>